<sequence>MENHILDIAKEASIYHRVGPHERLVRILDHSRDGLILEYMKNGDLKTYLQA</sequence>
<comment type="caution">
    <text evidence="1">The sequence shown here is derived from an EMBL/GenBank/DDBJ whole genome shotgun (WGS) entry which is preliminary data.</text>
</comment>
<dbReference type="OrthoDB" id="1668230at2759"/>
<proteinExistence type="predicted"/>
<dbReference type="SUPFAM" id="SSF56112">
    <property type="entry name" value="Protein kinase-like (PK-like)"/>
    <property type="match status" value="1"/>
</dbReference>
<evidence type="ECO:0000313" key="2">
    <source>
        <dbReference type="Proteomes" id="UP000030104"/>
    </source>
</evidence>
<gene>
    <name evidence="1" type="ORF">PITC_094140</name>
</gene>
<dbReference type="EMBL" id="JQGA01001572">
    <property type="protein sequence ID" value="KGO64574.1"/>
    <property type="molecule type" value="Genomic_DNA"/>
</dbReference>
<dbReference type="STRING" id="40296.A0A0A2K9S4"/>
<dbReference type="HOGENOM" id="CLU_3107116_0_0_1"/>
<name>A0A0A2K9S4_PENIT</name>
<evidence type="ECO:0008006" key="3">
    <source>
        <dbReference type="Google" id="ProtNLM"/>
    </source>
</evidence>
<accession>A0A0A2K9S4</accession>
<dbReference type="InterPro" id="IPR011009">
    <property type="entry name" value="Kinase-like_dom_sf"/>
</dbReference>
<dbReference type="AlphaFoldDB" id="A0A0A2K9S4"/>
<dbReference type="Proteomes" id="UP000030104">
    <property type="component" value="Unassembled WGS sequence"/>
</dbReference>
<organism evidence="1 2">
    <name type="scientific">Penicillium italicum</name>
    <name type="common">Blue mold</name>
    <dbReference type="NCBI Taxonomy" id="40296"/>
    <lineage>
        <taxon>Eukaryota</taxon>
        <taxon>Fungi</taxon>
        <taxon>Dikarya</taxon>
        <taxon>Ascomycota</taxon>
        <taxon>Pezizomycotina</taxon>
        <taxon>Eurotiomycetes</taxon>
        <taxon>Eurotiomycetidae</taxon>
        <taxon>Eurotiales</taxon>
        <taxon>Aspergillaceae</taxon>
        <taxon>Penicillium</taxon>
    </lineage>
</organism>
<keyword evidence="2" id="KW-1185">Reference proteome</keyword>
<reference evidence="1 2" key="1">
    <citation type="journal article" date="2015" name="Mol. Plant Microbe Interact.">
        <title>Genome, transcriptome, and functional analyses of Penicillium expansum provide new insights into secondary metabolism and pathogenicity.</title>
        <authorList>
            <person name="Ballester A.R."/>
            <person name="Marcet-Houben M."/>
            <person name="Levin E."/>
            <person name="Sela N."/>
            <person name="Selma-Lazaro C."/>
            <person name="Carmona L."/>
            <person name="Wisniewski M."/>
            <person name="Droby S."/>
            <person name="Gonzalez-Candelas L."/>
            <person name="Gabaldon T."/>
        </authorList>
    </citation>
    <scope>NUCLEOTIDE SEQUENCE [LARGE SCALE GENOMIC DNA]</scope>
    <source>
        <strain evidence="1 2">PHI-1</strain>
    </source>
</reference>
<evidence type="ECO:0000313" key="1">
    <source>
        <dbReference type="EMBL" id="KGO64574.1"/>
    </source>
</evidence>
<protein>
    <recommendedName>
        <fullName evidence="3">Protein kinase domain-containing protein</fullName>
    </recommendedName>
</protein>